<evidence type="ECO:0000313" key="2">
    <source>
        <dbReference type="EMBL" id="RNF01816.1"/>
    </source>
</evidence>
<proteinExistence type="predicted"/>
<name>A0A422N8R0_9TRYP</name>
<evidence type="ECO:0000313" key="3">
    <source>
        <dbReference type="Proteomes" id="UP000284403"/>
    </source>
</evidence>
<dbReference type="EMBL" id="MKKU01000804">
    <property type="protein sequence ID" value="RNF01816.1"/>
    <property type="molecule type" value="Genomic_DNA"/>
</dbReference>
<feature type="compositionally biased region" description="Basic and acidic residues" evidence="1">
    <location>
        <begin position="7"/>
        <end position="36"/>
    </location>
</feature>
<protein>
    <submittedName>
        <fullName evidence="2">Uncharacterized protein</fullName>
    </submittedName>
</protein>
<reference evidence="2 3" key="1">
    <citation type="journal article" date="2018" name="BMC Genomics">
        <title>Genomic comparison of Trypanosoma conorhini and Trypanosoma rangeli to Trypanosoma cruzi strains of high and low virulence.</title>
        <authorList>
            <person name="Bradwell K.R."/>
            <person name="Koparde V.N."/>
            <person name="Matveyev A.V."/>
            <person name="Serrano M.G."/>
            <person name="Alves J.M."/>
            <person name="Parikh H."/>
            <person name="Huang B."/>
            <person name="Lee V."/>
            <person name="Espinosa-Alvarez O."/>
            <person name="Ortiz P.A."/>
            <person name="Costa-Martins A.G."/>
            <person name="Teixeira M.M."/>
            <person name="Buck G.A."/>
        </authorList>
    </citation>
    <scope>NUCLEOTIDE SEQUENCE [LARGE SCALE GENOMIC DNA]</scope>
    <source>
        <strain evidence="2 3">025E</strain>
    </source>
</reference>
<feature type="region of interest" description="Disordered" evidence="1">
    <location>
        <begin position="1"/>
        <end position="69"/>
    </location>
</feature>
<organism evidence="2 3">
    <name type="scientific">Trypanosoma conorhini</name>
    <dbReference type="NCBI Taxonomy" id="83891"/>
    <lineage>
        <taxon>Eukaryota</taxon>
        <taxon>Discoba</taxon>
        <taxon>Euglenozoa</taxon>
        <taxon>Kinetoplastea</taxon>
        <taxon>Metakinetoplastina</taxon>
        <taxon>Trypanosomatida</taxon>
        <taxon>Trypanosomatidae</taxon>
        <taxon>Trypanosoma</taxon>
    </lineage>
</organism>
<dbReference type="AlphaFoldDB" id="A0A422N8R0"/>
<evidence type="ECO:0000256" key="1">
    <source>
        <dbReference type="SAM" id="MobiDB-lite"/>
    </source>
</evidence>
<dbReference type="Proteomes" id="UP000284403">
    <property type="component" value="Unassembled WGS sequence"/>
</dbReference>
<dbReference type="RefSeq" id="XP_029224534.1">
    <property type="nucleotide sequence ID" value="XM_029375446.1"/>
</dbReference>
<dbReference type="GeneID" id="40322212"/>
<keyword evidence="3" id="KW-1185">Reference proteome</keyword>
<gene>
    <name evidence="2" type="ORF">Tco025E_08601</name>
</gene>
<accession>A0A422N8R0</accession>
<sequence length="125" mass="14549">MLCRNALRREGAEHTRRLPTREQEEEERRRIARHDANTQGAQHVNSARGRFPTRIRPHGAQPARAAADERRVRFVQSSWLTPLHFRAPFSRRHNCPAARNEGRVAAHFPREGQRLPQLFGHRVAQ</sequence>
<comment type="caution">
    <text evidence="2">The sequence shown here is derived from an EMBL/GenBank/DDBJ whole genome shotgun (WGS) entry which is preliminary data.</text>
</comment>